<feature type="coiled-coil region" evidence="1">
    <location>
        <begin position="36"/>
        <end position="63"/>
    </location>
</feature>
<sequence>MVAKRAYNSSRSEGVDLLDENNEMIDVQGFLLKDCQAMSKELMEQAKLRAAELQQKLEVGKRLLLDALQEEKEILINDGAMTPQAYTISVQCMTGPYQGRMFTMEIDRQRHSSCFVGRSTGKKFRSPRGLSMPKDSELSTSHAEIKMETSGKLFLIDLDSTNGTRIENVDLEANEPYELIISKPIKVEIGAGKYEFKFEKKA</sequence>
<gene>
    <name evidence="3" type="ORF">CCR75_002413</name>
</gene>
<dbReference type="Pfam" id="PF00498">
    <property type="entry name" value="FHA"/>
    <property type="match status" value="1"/>
</dbReference>
<dbReference type="GeneID" id="94346181"/>
<reference evidence="3 4" key="1">
    <citation type="journal article" date="2021" name="Genome Biol.">
        <title>AFLAP: assembly-free linkage analysis pipeline using k-mers from genome sequencing data.</title>
        <authorList>
            <person name="Fletcher K."/>
            <person name="Zhang L."/>
            <person name="Gil J."/>
            <person name="Han R."/>
            <person name="Cavanaugh K."/>
            <person name="Michelmore R."/>
        </authorList>
    </citation>
    <scope>NUCLEOTIDE SEQUENCE [LARGE SCALE GENOMIC DNA]</scope>
    <source>
        <strain evidence="3 4">SF5</strain>
    </source>
</reference>
<proteinExistence type="predicted"/>
<dbReference type="PROSITE" id="PS50006">
    <property type="entry name" value="FHA_DOMAIN"/>
    <property type="match status" value="1"/>
</dbReference>
<dbReference type="SUPFAM" id="SSF49879">
    <property type="entry name" value="SMAD/FHA domain"/>
    <property type="match status" value="1"/>
</dbReference>
<keyword evidence="4" id="KW-1185">Reference proteome</keyword>
<comment type="caution">
    <text evidence="3">The sequence shown here is derived from an EMBL/GenBank/DDBJ whole genome shotgun (WGS) entry which is preliminary data.</text>
</comment>
<evidence type="ECO:0000259" key="2">
    <source>
        <dbReference type="PROSITE" id="PS50006"/>
    </source>
</evidence>
<dbReference type="OrthoDB" id="687730at2759"/>
<evidence type="ECO:0000313" key="3">
    <source>
        <dbReference type="EMBL" id="TDH66823.1"/>
    </source>
</evidence>
<dbReference type="KEGG" id="blac:94346181"/>
<protein>
    <recommendedName>
        <fullName evidence="2">FHA domain-containing protein</fullName>
    </recommendedName>
</protein>
<dbReference type="InterPro" id="IPR000253">
    <property type="entry name" value="FHA_dom"/>
</dbReference>
<dbReference type="AlphaFoldDB" id="A0A976IC85"/>
<dbReference type="Proteomes" id="UP000294530">
    <property type="component" value="Unassembled WGS sequence"/>
</dbReference>
<evidence type="ECO:0000256" key="1">
    <source>
        <dbReference type="SAM" id="Coils"/>
    </source>
</evidence>
<accession>A0A976IC85</accession>
<dbReference type="SMART" id="SM00240">
    <property type="entry name" value="FHA"/>
    <property type="match status" value="1"/>
</dbReference>
<name>A0A976IC85_BRELC</name>
<dbReference type="Gene3D" id="2.60.200.20">
    <property type="match status" value="1"/>
</dbReference>
<dbReference type="RefSeq" id="XP_067816322.1">
    <property type="nucleotide sequence ID" value="XM_067960510.1"/>
</dbReference>
<evidence type="ECO:0000313" key="4">
    <source>
        <dbReference type="Proteomes" id="UP000294530"/>
    </source>
</evidence>
<keyword evidence="1" id="KW-0175">Coiled coil</keyword>
<feature type="domain" description="FHA" evidence="2">
    <location>
        <begin position="114"/>
        <end position="171"/>
    </location>
</feature>
<dbReference type="InterPro" id="IPR008984">
    <property type="entry name" value="SMAD_FHA_dom_sf"/>
</dbReference>
<organism evidence="3 4">
    <name type="scientific">Bremia lactucae</name>
    <name type="common">Lettuce downy mildew</name>
    <dbReference type="NCBI Taxonomy" id="4779"/>
    <lineage>
        <taxon>Eukaryota</taxon>
        <taxon>Sar</taxon>
        <taxon>Stramenopiles</taxon>
        <taxon>Oomycota</taxon>
        <taxon>Peronosporomycetes</taxon>
        <taxon>Peronosporales</taxon>
        <taxon>Peronosporaceae</taxon>
        <taxon>Bremia</taxon>
    </lineage>
</organism>
<dbReference type="EMBL" id="SHOA02000014">
    <property type="protein sequence ID" value="TDH66823.1"/>
    <property type="molecule type" value="Genomic_DNA"/>
</dbReference>